<dbReference type="InterPro" id="IPR039424">
    <property type="entry name" value="SBP_5"/>
</dbReference>
<comment type="similarity">
    <text evidence="2">Belongs to the bacterial solute-binding protein 5 family.</text>
</comment>
<dbReference type="RefSeq" id="WP_119525130.1">
    <property type="nucleotide sequence ID" value="NZ_NRHC01000048.1"/>
</dbReference>
<gene>
    <name evidence="7" type="ORF">CKF54_04330</name>
</gene>
<dbReference type="OrthoDB" id="9801912at2"/>
<dbReference type="SUPFAM" id="SSF53850">
    <property type="entry name" value="Periplasmic binding protein-like II"/>
    <property type="match status" value="1"/>
</dbReference>
<evidence type="ECO:0000256" key="5">
    <source>
        <dbReference type="SAM" id="SignalP"/>
    </source>
</evidence>
<keyword evidence="8" id="KW-1185">Reference proteome</keyword>
<evidence type="ECO:0000259" key="6">
    <source>
        <dbReference type="Pfam" id="PF00496"/>
    </source>
</evidence>
<evidence type="ECO:0000313" key="8">
    <source>
        <dbReference type="Proteomes" id="UP000265691"/>
    </source>
</evidence>
<proteinExistence type="inferred from homology"/>
<keyword evidence="3" id="KW-0813">Transport</keyword>
<dbReference type="GO" id="GO:0043190">
    <property type="term" value="C:ATP-binding cassette (ABC) transporter complex"/>
    <property type="evidence" value="ECO:0007669"/>
    <property type="project" value="InterPro"/>
</dbReference>
<accession>A0A3A1Y601</accession>
<dbReference type="Gene3D" id="3.40.190.10">
    <property type="entry name" value="Periplasmic binding protein-like II"/>
    <property type="match status" value="1"/>
</dbReference>
<dbReference type="PANTHER" id="PTHR30290:SF10">
    <property type="entry name" value="PERIPLASMIC OLIGOPEPTIDE-BINDING PROTEIN-RELATED"/>
    <property type="match status" value="1"/>
</dbReference>
<sequence>MNKFTKLALSLSLTSVLAFSAVSHAAPPADVKLAAEQKININLGSFPDTLDPGKFSDGTSAAVARAIFDTLYRQGPNGDYIPVAAERAVVSDDGLTWTFYLRKEAKWSDGKPVTAHDFVYSWQRLSDPSTGSSYGNYLAHNANVVNAEEVSVGKLPPSALGVKAVDDYTFEVKLTQPTPWLTQVVSYGVLAPVRKDLIEKHGDAWVRPGNIVSNGPYQLVRYAVNDEITLKKVDTYWDAANATLTDIRFVFIKDPNTSYYQYVSGELLFTGIPPQLKEQILKERPEEVRQSPALLAGYLDFQHSYEPFKNPKVRRAIALLTDNKFIVERIYTAGTPTSIFVPTYVQDGQLSTQADYWDRSLEERRKEAVKLLTEAGFSKSNPLKIELTYYSGKTIQRAFVALQSQWDKGSGGLVKLTGDQTEWKTYLDKIKNKDYQVRMSGWGADYDQASTFYNIYLCANSANYSSFCSKDYDDLVNRANSEVDATKRAELYAQANKYLQDNQVNVPFNWGLLYALVSPALGGYNEKNDERYYRDYYIIADKATKK</sequence>
<feature type="signal peptide" evidence="5">
    <location>
        <begin position="1"/>
        <end position="25"/>
    </location>
</feature>
<dbReference type="InterPro" id="IPR000914">
    <property type="entry name" value="SBP_5_dom"/>
</dbReference>
<keyword evidence="4 5" id="KW-0732">Signal</keyword>
<dbReference type="InterPro" id="IPR030678">
    <property type="entry name" value="Peptide/Ni-bd"/>
</dbReference>
<dbReference type="Gene3D" id="3.90.76.10">
    <property type="entry name" value="Dipeptide-binding Protein, Domain 1"/>
    <property type="match status" value="1"/>
</dbReference>
<comment type="subcellular location">
    <subcellularLocation>
        <location evidence="1">Cell envelope</location>
    </subcellularLocation>
</comment>
<dbReference type="GO" id="GO:0030288">
    <property type="term" value="C:outer membrane-bounded periplasmic space"/>
    <property type="evidence" value="ECO:0007669"/>
    <property type="project" value="TreeGrafter"/>
</dbReference>
<dbReference type="GO" id="GO:1904680">
    <property type="term" value="F:peptide transmembrane transporter activity"/>
    <property type="evidence" value="ECO:0007669"/>
    <property type="project" value="TreeGrafter"/>
</dbReference>
<dbReference type="FunFam" id="3.90.76.10:FF:000001">
    <property type="entry name" value="Oligopeptide ABC transporter substrate-binding protein"/>
    <property type="match status" value="1"/>
</dbReference>
<reference evidence="7 8" key="1">
    <citation type="submission" date="2017-08" db="EMBL/GenBank/DDBJ databases">
        <title>Reclassification of Bisgaard taxon 37 and 44.</title>
        <authorList>
            <person name="Christensen H."/>
        </authorList>
    </citation>
    <scope>NUCLEOTIDE SEQUENCE [LARGE SCALE GENOMIC DNA]</scope>
    <source>
        <strain evidence="7 8">B96_3</strain>
    </source>
</reference>
<protein>
    <recommendedName>
        <fullName evidence="6">Solute-binding protein family 5 domain-containing protein</fullName>
    </recommendedName>
</protein>
<dbReference type="EMBL" id="NRHC01000048">
    <property type="protein sequence ID" value="RIY32689.1"/>
    <property type="molecule type" value="Genomic_DNA"/>
</dbReference>
<dbReference type="GO" id="GO:0015833">
    <property type="term" value="P:peptide transport"/>
    <property type="evidence" value="ECO:0007669"/>
    <property type="project" value="TreeGrafter"/>
</dbReference>
<evidence type="ECO:0000313" key="7">
    <source>
        <dbReference type="EMBL" id="RIY32689.1"/>
    </source>
</evidence>
<name>A0A3A1Y601_9GAMM</name>
<comment type="caution">
    <text evidence="7">The sequence shown here is derived from an EMBL/GenBank/DDBJ whole genome shotgun (WGS) entry which is preliminary data.</text>
</comment>
<dbReference type="PANTHER" id="PTHR30290">
    <property type="entry name" value="PERIPLASMIC BINDING COMPONENT OF ABC TRANSPORTER"/>
    <property type="match status" value="1"/>
</dbReference>
<feature type="domain" description="Solute-binding protein family 5" evidence="6">
    <location>
        <begin position="80"/>
        <end position="460"/>
    </location>
</feature>
<dbReference type="PIRSF" id="PIRSF002741">
    <property type="entry name" value="MppA"/>
    <property type="match status" value="1"/>
</dbReference>
<evidence type="ECO:0000256" key="4">
    <source>
        <dbReference type="ARBA" id="ARBA00022729"/>
    </source>
</evidence>
<evidence type="ECO:0000256" key="3">
    <source>
        <dbReference type="ARBA" id="ARBA00022448"/>
    </source>
</evidence>
<dbReference type="Proteomes" id="UP000265691">
    <property type="component" value="Unassembled WGS sequence"/>
</dbReference>
<feature type="chain" id="PRO_5017436384" description="Solute-binding protein family 5 domain-containing protein" evidence="5">
    <location>
        <begin position="26"/>
        <end position="546"/>
    </location>
</feature>
<evidence type="ECO:0000256" key="1">
    <source>
        <dbReference type="ARBA" id="ARBA00004196"/>
    </source>
</evidence>
<organism evidence="7 8">
    <name type="scientific">Psittacicella hinzii</name>
    <dbReference type="NCBI Taxonomy" id="2028575"/>
    <lineage>
        <taxon>Bacteria</taxon>
        <taxon>Pseudomonadati</taxon>
        <taxon>Pseudomonadota</taxon>
        <taxon>Gammaproteobacteria</taxon>
        <taxon>Pasteurellales</taxon>
        <taxon>Psittacicellaceae</taxon>
        <taxon>Psittacicella</taxon>
    </lineage>
</organism>
<dbReference type="Pfam" id="PF00496">
    <property type="entry name" value="SBP_bac_5"/>
    <property type="match status" value="1"/>
</dbReference>
<dbReference type="Gene3D" id="3.10.105.10">
    <property type="entry name" value="Dipeptide-binding Protein, Domain 3"/>
    <property type="match status" value="1"/>
</dbReference>
<dbReference type="CDD" id="cd08504">
    <property type="entry name" value="PBP2_OppA"/>
    <property type="match status" value="1"/>
</dbReference>
<evidence type="ECO:0000256" key="2">
    <source>
        <dbReference type="ARBA" id="ARBA00005695"/>
    </source>
</evidence>
<dbReference type="AlphaFoldDB" id="A0A3A1Y601"/>